<keyword evidence="2" id="KW-1185">Reference proteome</keyword>
<organism evidence="1 2">
    <name type="scientific">Aestuariibaculum lutulentum</name>
    <dbReference type="NCBI Taxonomy" id="2920935"/>
    <lineage>
        <taxon>Bacteria</taxon>
        <taxon>Pseudomonadati</taxon>
        <taxon>Bacteroidota</taxon>
        <taxon>Flavobacteriia</taxon>
        <taxon>Flavobacteriales</taxon>
        <taxon>Flavobacteriaceae</taxon>
    </lineage>
</organism>
<dbReference type="PROSITE" id="PS51257">
    <property type="entry name" value="PROKAR_LIPOPROTEIN"/>
    <property type="match status" value="1"/>
</dbReference>
<evidence type="ECO:0000313" key="2">
    <source>
        <dbReference type="Proteomes" id="UP001156141"/>
    </source>
</evidence>
<evidence type="ECO:0000313" key="1">
    <source>
        <dbReference type="EMBL" id="MCH4553654.1"/>
    </source>
</evidence>
<protein>
    <recommendedName>
        <fullName evidence="3">Lipoprotein</fullName>
    </recommendedName>
</protein>
<accession>A0ABS9RNF2</accession>
<reference evidence="1" key="1">
    <citation type="submission" date="2022-02" db="EMBL/GenBank/DDBJ databases">
        <title>Aestuariibaculum sp., a marine bacterium isolated from sediment in Guangxi.</title>
        <authorList>
            <person name="Ying J."/>
        </authorList>
    </citation>
    <scope>NUCLEOTIDE SEQUENCE</scope>
    <source>
        <strain evidence="1">L182</strain>
    </source>
</reference>
<dbReference type="Proteomes" id="UP001156141">
    <property type="component" value="Unassembled WGS sequence"/>
</dbReference>
<dbReference type="EMBL" id="JAKVQD010000006">
    <property type="protein sequence ID" value="MCH4553654.1"/>
    <property type="molecule type" value="Genomic_DNA"/>
</dbReference>
<comment type="caution">
    <text evidence="1">The sequence shown here is derived from an EMBL/GenBank/DDBJ whole genome shotgun (WGS) entry which is preliminary data.</text>
</comment>
<evidence type="ECO:0008006" key="3">
    <source>
        <dbReference type="Google" id="ProtNLM"/>
    </source>
</evidence>
<proteinExistence type="predicted"/>
<name>A0ABS9RNF2_9FLAO</name>
<gene>
    <name evidence="1" type="ORF">MKW35_13590</name>
</gene>
<sequence>MKVCCSLFLSLIIISCSSNDILSYGNYKLKNNRCYNLIDSNYELCVDSISDSRCPEDVVCIWEGNAKVYFSLKSPNENTSFTLNTFRGFQTDSILKGFKFTLLDVLPYPVNTTSSEQNNYNVEINITDTK</sequence>
<dbReference type="RefSeq" id="WP_240574742.1">
    <property type="nucleotide sequence ID" value="NZ_CP136709.1"/>
</dbReference>